<dbReference type="Gene3D" id="3.40.50.2300">
    <property type="match status" value="1"/>
</dbReference>
<keyword evidence="5" id="KW-0804">Transcription</keyword>
<dbReference type="SUPFAM" id="SSF46894">
    <property type="entry name" value="C-terminal effector domain of the bipartite response regulators"/>
    <property type="match status" value="1"/>
</dbReference>
<dbReference type="PROSITE" id="PS51755">
    <property type="entry name" value="OMPR_PHOB"/>
    <property type="match status" value="1"/>
</dbReference>
<dbReference type="Gene3D" id="6.10.250.690">
    <property type="match status" value="1"/>
</dbReference>
<dbReference type="CDD" id="cd00383">
    <property type="entry name" value="trans_reg_C"/>
    <property type="match status" value="1"/>
</dbReference>
<evidence type="ECO:0000259" key="8">
    <source>
        <dbReference type="PROSITE" id="PS50110"/>
    </source>
</evidence>
<dbReference type="GO" id="GO:0006355">
    <property type="term" value="P:regulation of DNA-templated transcription"/>
    <property type="evidence" value="ECO:0007669"/>
    <property type="project" value="InterPro"/>
</dbReference>
<feature type="DNA-binding region" description="OmpR/PhoB-type" evidence="7">
    <location>
        <begin position="144"/>
        <end position="241"/>
    </location>
</feature>
<dbReference type="SMART" id="SM00448">
    <property type="entry name" value="REC"/>
    <property type="match status" value="1"/>
</dbReference>
<dbReference type="Pfam" id="PF00072">
    <property type="entry name" value="Response_reg"/>
    <property type="match status" value="1"/>
</dbReference>
<dbReference type="InterPro" id="IPR036388">
    <property type="entry name" value="WH-like_DNA-bd_sf"/>
</dbReference>
<feature type="domain" description="Response regulatory" evidence="8">
    <location>
        <begin position="19"/>
        <end position="133"/>
    </location>
</feature>
<dbReference type="PROSITE" id="PS50110">
    <property type="entry name" value="RESPONSE_REGULATORY"/>
    <property type="match status" value="1"/>
</dbReference>
<dbReference type="GO" id="GO:0000156">
    <property type="term" value="F:phosphorelay response regulator activity"/>
    <property type="evidence" value="ECO:0007669"/>
    <property type="project" value="TreeGrafter"/>
</dbReference>
<dbReference type="GO" id="GO:0032993">
    <property type="term" value="C:protein-DNA complex"/>
    <property type="evidence" value="ECO:0007669"/>
    <property type="project" value="TreeGrafter"/>
</dbReference>
<evidence type="ECO:0000256" key="3">
    <source>
        <dbReference type="ARBA" id="ARBA00023015"/>
    </source>
</evidence>
<organism evidence="10 11">
    <name type="scientific">Streptomyces pratensis (strain ATCC 33331 / IAF-45CD)</name>
    <dbReference type="NCBI Taxonomy" id="591167"/>
    <lineage>
        <taxon>Bacteria</taxon>
        <taxon>Bacillati</taxon>
        <taxon>Actinomycetota</taxon>
        <taxon>Actinomycetes</taxon>
        <taxon>Kitasatosporales</taxon>
        <taxon>Streptomycetaceae</taxon>
        <taxon>Streptomyces</taxon>
    </lineage>
</organism>
<dbReference type="SMART" id="SM00862">
    <property type="entry name" value="Trans_reg_C"/>
    <property type="match status" value="1"/>
</dbReference>
<evidence type="ECO:0000256" key="4">
    <source>
        <dbReference type="ARBA" id="ARBA00023125"/>
    </source>
</evidence>
<keyword evidence="1 6" id="KW-0597">Phosphoprotein</keyword>
<gene>
    <name evidence="10" type="ordered locus">Sfla_6258</name>
</gene>
<evidence type="ECO:0000259" key="9">
    <source>
        <dbReference type="PROSITE" id="PS51755"/>
    </source>
</evidence>
<protein>
    <submittedName>
        <fullName evidence="10">Two component transcriptional regulator, winged helix family</fullName>
    </submittedName>
</protein>
<dbReference type="InterPro" id="IPR001867">
    <property type="entry name" value="OmpR/PhoB-type_DNA-bd"/>
</dbReference>
<dbReference type="GO" id="GO:0000976">
    <property type="term" value="F:transcription cis-regulatory region binding"/>
    <property type="evidence" value="ECO:0007669"/>
    <property type="project" value="TreeGrafter"/>
</dbReference>
<proteinExistence type="predicted"/>
<dbReference type="KEGG" id="sfa:Sfla_6258"/>
<dbReference type="FunFam" id="1.10.10.10:FF:000005">
    <property type="entry name" value="Two-component system response regulator"/>
    <property type="match status" value="1"/>
</dbReference>
<sequence length="244" mass="27140">MDDPRTTPPLHRPDGAPVRVLVVDDEPDVTDVLANVLTGEGWQVRTAADGTTALATARTFRPDAVVLDWMLPDLDGLQVMHGLRREAPQVCVLFLTARDAVEDRIAGITAGGDDYVTKPYSLEEVLARLRGLLRRAGMAAVPGADQLTVGDLTMDEEAREVRRGDVTVDLSRTEFELLRYLMRNPRRVLSKQQILDRVWAYDFGGRAHIVELYISYLRKKIDAGRAPMIHTVRGVGYVLKPESP</sequence>
<evidence type="ECO:0000256" key="6">
    <source>
        <dbReference type="PROSITE-ProRule" id="PRU00169"/>
    </source>
</evidence>
<dbReference type="InterPro" id="IPR001789">
    <property type="entry name" value="Sig_transdc_resp-reg_receiver"/>
</dbReference>
<reference evidence="10 11" key="1">
    <citation type="submission" date="2011-01" db="EMBL/GenBank/DDBJ databases">
        <title>Complete sequence of chromosome of Streptomyces flavogriseus ATCC 33331.</title>
        <authorList>
            <consortium name="US DOE Joint Genome Institute"/>
            <person name="Lucas S."/>
            <person name="Copeland A."/>
            <person name="Lapidus A."/>
            <person name="Cheng J.-F."/>
            <person name="Goodwin L."/>
            <person name="Pitluck S."/>
            <person name="Davenport K."/>
            <person name="Detter J.C."/>
            <person name="Han C."/>
            <person name="Tapia R."/>
            <person name="Land M."/>
            <person name="Hauser L."/>
            <person name="Kyrpides N."/>
            <person name="Ivanova N."/>
            <person name="Ovchinnikova G."/>
            <person name="Pagani I."/>
            <person name="Brumm P."/>
            <person name="Mead D."/>
            <person name="Woyke T."/>
        </authorList>
    </citation>
    <scope>NUCLEOTIDE SEQUENCE [LARGE SCALE GENOMIC DNA]</scope>
    <source>
        <strain evidence="11">ATCC 33331 / IAF-45CD</strain>
    </source>
</reference>
<keyword evidence="4 7" id="KW-0238">DNA-binding</keyword>
<keyword evidence="3" id="KW-0805">Transcription regulation</keyword>
<dbReference type="FunFam" id="3.40.50.2300:FF:000001">
    <property type="entry name" value="DNA-binding response regulator PhoB"/>
    <property type="match status" value="1"/>
</dbReference>
<dbReference type="InterPro" id="IPR039420">
    <property type="entry name" value="WalR-like"/>
</dbReference>
<dbReference type="Proteomes" id="UP000002066">
    <property type="component" value="Chromosome"/>
</dbReference>
<accession>A0A8D3WPW3</accession>
<dbReference type="Gene3D" id="1.10.10.10">
    <property type="entry name" value="Winged helix-like DNA-binding domain superfamily/Winged helix DNA-binding domain"/>
    <property type="match status" value="1"/>
</dbReference>
<feature type="modified residue" description="4-aspartylphosphate" evidence="6">
    <location>
        <position position="68"/>
    </location>
</feature>
<evidence type="ECO:0000256" key="1">
    <source>
        <dbReference type="ARBA" id="ARBA00022553"/>
    </source>
</evidence>
<evidence type="ECO:0000256" key="2">
    <source>
        <dbReference type="ARBA" id="ARBA00023012"/>
    </source>
</evidence>
<evidence type="ECO:0000313" key="11">
    <source>
        <dbReference type="Proteomes" id="UP000002066"/>
    </source>
</evidence>
<dbReference type="PANTHER" id="PTHR48111">
    <property type="entry name" value="REGULATOR OF RPOS"/>
    <property type="match status" value="1"/>
</dbReference>
<dbReference type="OrthoDB" id="5242462at2"/>
<evidence type="ECO:0000313" key="10">
    <source>
        <dbReference type="EMBL" id="ADW07631.1"/>
    </source>
</evidence>
<dbReference type="Pfam" id="PF00486">
    <property type="entry name" value="Trans_reg_C"/>
    <property type="match status" value="1"/>
</dbReference>
<dbReference type="AlphaFoldDB" id="A0A8D3WPW3"/>
<keyword evidence="2" id="KW-0902">Two-component regulatory system</keyword>
<name>A0A8D3WPW3_STRFA</name>
<dbReference type="InterPro" id="IPR016032">
    <property type="entry name" value="Sig_transdc_resp-reg_C-effctor"/>
</dbReference>
<dbReference type="PANTHER" id="PTHR48111:SF28">
    <property type="entry name" value="TRANSCRIPTIONAL REGULATORY PROTEIN TCRX-RELATED"/>
    <property type="match status" value="1"/>
</dbReference>
<dbReference type="EMBL" id="CP002475">
    <property type="protein sequence ID" value="ADW07631.1"/>
    <property type="molecule type" value="Genomic_DNA"/>
</dbReference>
<dbReference type="SUPFAM" id="SSF52172">
    <property type="entry name" value="CheY-like"/>
    <property type="match status" value="1"/>
</dbReference>
<dbReference type="GO" id="GO:0005829">
    <property type="term" value="C:cytosol"/>
    <property type="evidence" value="ECO:0007669"/>
    <property type="project" value="TreeGrafter"/>
</dbReference>
<dbReference type="InterPro" id="IPR011006">
    <property type="entry name" value="CheY-like_superfamily"/>
</dbReference>
<feature type="domain" description="OmpR/PhoB-type" evidence="9">
    <location>
        <begin position="144"/>
        <end position="241"/>
    </location>
</feature>
<evidence type="ECO:0000256" key="7">
    <source>
        <dbReference type="PROSITE-ProRule" id="PRU01091"/>
    </source>
</evidence>
<evidence type="ECO:0000256" key="5">
    <source>
        <dbReference type="ARBA" id="ARBA00023163"/>
    </source>
</evidence>